<evidence type="ECO:0000313" key="3">
    <source>
        <dbReference type="Proteomes" id="UP000249402"/>
    </source>
</evidence>
<dbReference type="GeneID" id="37229777"/>
<keyword evidence="1" id="KW-0812">Transmembrane</keyword>
<dbReference type="Proteomes" id="UP000249402">
    <property type="component" value="Unassembled WGS sequence"/>
</dbReference>
<evidence type="ECO:0000256" key="1">
    <source>
        <dbReference type="SAM" id="Phobius"/>
    </source>
</evidence>
<evidence type="ECO:0000313" key="2">
    <source>
        <dbReference type="EMBL" id="RAL00961.1"/>
    </source>
</evidence>
<keyword evidence="1" id="KW-0472">Membrane</keyword>
<proteinExistence type="predicted"/>
<sequence>MHKSGGSAVCLTLSIPHICHEDLVSLAAWDMIWMRNVLIALFVSVAVCCACYWSVLVSDWSATLVYIRMYAQVDTMTRCSRLLRLWRVDTVRDCGNLR</sequence>
<dbReference type="VEuPathDB" id="FungiDB:BO80DRAFT_91342"/>
<accession>A0A395GZE1</accession>
<keyword evidence="1" id="KW-1133">Transmembrane helix</keyword>
<organism evidence="2 3">
    <name type="scientific">Aspergillus ibericus CBS 121593</name>
    <dbReference type="NCBI Taxonomy" id="1448316"/>
    <lineage>
        <taxon>Eukaryota</taxon>
        <taxon>Fungi</taxon>
        <taxon>Dikarya</taxon>
        <taxon>Ascomycota</taxon>
        <taxon>Pezizomycotina</taxon>
        <taxon>Eurotiomycetes</taxon>
        <taxon>Eurotiomycetidae</taxon>
        <taxon>Eurotiales</taxon>
        <taxon>Aspergillaceae</taxon>
        <taxon>Aspergillus</taxon>
        <taxon>Aspergillus subgen. Circumdati</taxon>
    </lineage>
</organism>
<keyword evidence="3" id="KW-1185">Reference proteome</keyword>
<gene>
    <name evidence="2" type="ORF">BO80DRAFT_91342</name>
</gene>
<protein>
    <submittedName>
        <fullName evidence="2">Uncharacterized protein</fullName>
    </submittedName>
</protein>
<name>A0A395GZE1_9EURO</name>
<feature type="transmembrane region" description="Helical" evidence="1">
    <location>
        <begin position="37"/>
        <end position="58"/>
    </location>
</feature>
<dbReference type="EMBL" id="KZ824438">
    <property type="protein sequence ID" value="RAL00961.1"/>
    <property type="molecule type" value="Genomic_DNA"/>
</dbReference>
<dbReference type="RefSeq" id="XP_025575288.1">
    <property type="nucleotide sequence ID" value="XM_025724912.1"/>
</dbReference>
<dbReference type="AlphaFoldDB" id="A0A395GZE1"/>
<reference evidence="2 3" key="1">
    <citation type="submission" date="2018-02" db="EMBL/GenBank/DDBJ databases">
        <title>The genomes of Aspergillus section Nigri reveals drivers in fungal speciation.</title>
        <authorList>
            <consortium name="DOE Joint Genome Institute"/>
            <person name="Vesth T.C."/>
            <person name="Nybo J."/>
            <person name="Theobald S."/>
            <person name="Brandl J."/>
            <person name="Frisvad J.C."/>
            <person name="Nielsen K.F."/>
            <person name="Lyhne E.K."/>
            <person name="Kogle M.E."/>
            <person name="Kuo A."/>
            <person name="Riley R."/>
            <person name="Clum A."/>
            <person name="Nolan M."/>
            <person name="Lipzen A."/>
            <person name="Salamov A."/>
            <person name="Henrissat B."/>
            <person name="Wiebenga A."/>
            <person name="De vries R.P."/>
            <person name="Grigoriev I.V."/>
            <person name="Mortensen U.H."/>
            <person name="Andersen M.R."/>
            <person name="Baker S.E."/>
        </authorList>
    </citation>
    <scope>NUCLEOTIDE SEQUENCE [LARGE SCALE GENOMIC DNA]</scope>
    <source>
        <strain evidence="2 3">CBS 121593</strain>
    </source>
</reference>